<dbReference type="OrthoDB" id="341421at2759"/>
<dbReference type="AlphaFoldDB" id="A0A2G8S695"/>
<comment type="caution">
    <text evidence="1">The sequence shown here is derived from an EMBL/GenBank/DDBJ whole genome shotgun (WGS) entry which is preliminary data.</text>
</comment>
<sequence length="621" mass="68627">MHPRESRRSLPPPTLPTHRPADIIAWSPNFDVRRWSATNHNAQDYALEISRNNLAIIKILRDHPNDEQVADYTITTFAYAILRLIPSQAQPNPRFFADISLIPVLSALLDTLRNPDVLLEETLRAALTVLGQAPPVCPKQCQLKDVPSLLSYYAALSRSRHIGARCNGIAALLGFGSVELKQASVQGENPPVVTRSGHIHGREYASQEALLSKLPDDLRSLMVGYGVDDCEYVVESRASCNAGRALSRYNIDEDTRAFGRRVAELLELTEYPINPNTTLDPDAVDDSDMKALDILSMCAASLAYDESPAEEDAANIIELHYLLVANRDLERAQHRAQLTVQHNPNLAYGYYAMSLAAPDAVSRYRAIQKGLACKGLGLTPFLRRQLLSRAVVVAGEHAISLLRDVGKAQPNPDVPRLAKAYCKEAIDAAKLFIEIAPPDARQLPEILNWYIVLMIIVEGPGLRDDLLEYEPLLEKLATAERFTEVLDPNPAKTNIQYAREWLFEHYRSGSVRQWERLIVRLGEMADSQASRVATANQGPPPAVSHTFSAITANGVRLDECAWCENSTVAVQKCSRCGQVNVQAVLTRGFVTGKVLQQILPEASLASTQGVVQFLDVYVTCV</sequence>
<evidence type="ECO:0000313" key="1">
    <source>
        <dbReference type="EMBL" id="PIL29254.1"/>
    </source>
</evidence>
<dbReference type="EMBL" id="AYKW01000023">
    <property type="protein sequence ID" value="PIL29254.1"/>
    <property type="molecule type" value="Genomic_DNA"/>
</dbReference>
<proteinExistence type="predicted"/>
<keyword evidence="2" id="KW-1185">Reference proteome</keyword>
<name>A0A2G8S695_9APHY</name>
<accession>A0A2G8S695</accession>
<dbReference type="Proteomes" id="UP000230002">
    <property type="component" value="Unassembled WGS sequence"/>
</dbReference>
<protein>
    <submittedName>
        <fullName evidence="1">Uncharacterized protein</fullName>
    </submittedName>
</protein>
<gene>
    <name evidence="1" type="ORF">GSI_09303</name>
</gene>
<reference evidence="1 2" key="1">
    <citation type="journal article" date="2015" name="Sci. Rep.">
        <title>Chromosome-level genome map provides insights into diverse defense mechanisms in the medicinal fungus Ganoderma sinense.</title>
        <authorList>
            <person name="Zhu Y."/>
            <person name="Xu J."/>
            <person name="Sun C."/>
            <person name="Zhou S."/>
            <person name="Xu H."/>
            <person name="Nelson D.R."/>
            <person name="Qian J."/>
            <person name="Song J."/>
            <person name="Luo H."/>
            <person name="Xiang L."/>
            <person name="Li Y."/>
            <person name="Xu Z."/>
            <person name="Ji A."/>
            <person name="Wang L."/>
            <person name="Lu S."/>
            <person name="Hayward A."/>
            <person name="Sun W."/>
            <person name="Li X."/>
            <person name="Schwartz D.C."/>
            <person name="Wang Y."/>
            <person name="Chen S."/>
        </authorList>
    </citation>
    <scope>NUCLEOTIDE SEQUENCE [LARGE SCALE GENOMIC DNA]</scope>
    <source>
        <strain evidence="1 2">ZZ0214-1</strain>
    </source>
</reference>
<evidence type="ECO:0000313" key="2">
    <source>
        <dbReference type="Proteomes" id="UP000230002"/>
    </source>
</evidence>
<organism evidence="1 2">
    <name type="scientific">Ganoderma sinense ZZ0214-1</name>
    <dbReference type="NCBI Taxonomy" id="1077348"/>
    <lineage>
        <taxon>Eukaryota</taxon>
        <taxon>Fungi</taxon>
        <taxon>Dikarya</taxon>
        <taxon>Basidiomycota</taxon>
        <taxon>Agaricomycotina</taxon>
        <taxon>Agaricomycetes</taxon>
        <taxon>Polyporales</taxon>
        <taxon>Polyporaceae</taxon>
        <taxon>Ganoderma</taxon>
    </lineage>
</organism>
<dbReference type="STRING" id="1077348.A0A2G8S695"/>